<reference evidence="2 3" key="1">
    <citation type="journal article" date="2019" name="Commun. Biol.">
        <title>The bagworm genome reveals a unique fibroin gene that provides high tensile strength.</title>
        <authorList>
            <person name="Kono N."/>
            <person name="Nakamura H."/>
            <person name="Ohtoshi R."/>
            <person name="Tomita M."/>
            <person name="Numata K."/>
            <person name="Arakawa K."/>
        </authorList>
    </citation>
    <scope>NUCLEOTIDE SEQUENCE [LARGE SCALE GENOMIC DNA]</scope>
</reference>
<feature type="compositionally biased region" description="Basic residues" evidence="1">
    <location>
        <begin position="45"/>
        <end position="60"/>
    </location>
</feature>
<evidence type="ECO:0000313" key="2">
    <source>
        <dbReference type="EMBL" id="GBP84391.1"/>
    </source>
</evidence>
<keyword evidence="3" id="KW-1185">Reference proteome</keyword>
<proteinExistence type="predicted"/>
<protein>
    <submittedName>
        <fullName evidence="2">Uncharacterized protein</fullName>
    </submittedName>
</protein>
<evidence type="ECO:0000313" key="3">
    <source>
        <dbReference type="Proteomes" id="UP000299102"/>
    </source>
</evidence>
<dbReference type="Proteomes" id="UP000299102">
    <property type="component" value="Unassembled WGS sequence"/>
</dbReference>
<gene>
    <name evidence="2" type="ORF">EVAR_59034_1</name>
</gene>
<organism evidence="2 3">
    <name type="scientific">Eumeta variegata</name>
    <name type="common">Bagworm moth</name>
    <name type="synonym">Eumeta japonica</name>
    <dbReference type="NCBI Taxonomy" id="151549"/>
    <lineage>
        <taxon>Eukaryota</taxon>
        <taxon>Metazoa</taxon>
        <taxon>Ecdysozoa</taxon>
        <taxon>Arthropoda</taxon>
        <taxon>Hexapoda</taxon>
        <taxon>Insecta</taxon>
        <taxon>Pterygota</taxon>
        <taxon>Neoptera</taxon>
        <taxon>Endopterygota</taxon>
        <taxon>Lepidoptera</taxon>
        <taxon>Glossata</taxon>
        <taxon>Ditrysia</taxon>
        <taxon>Tineoidea</taxon>
        <taxon>Psychidae</taxon>
        <taxon>Oiketicinae</taxon>
        <taxon>Eumeta</taxon>
    </lineage>
</organism>
<accession>A0A4C1Z6D8</accession>
<sequence length="74" mass="8042">MPPLVWPVEGEKRLRRRFPWERAPGRGGPGGGLGGESERDAARHAPSHTRSLRAPKRAHSKGNAPSDPHPTPPL</sequence>
<dbReference type="AlphaFoldDB" id="A0A4C1Z6D8"/>
<evidence type="ECO:0000256" key="1">
    <source>
        <dbReference type="SAM" id="MobiDB-lite"/>
    </source>
</evidence>
<feature type="region of interest" description="Disordered" evidence="1">
    <location>
        <begin position="1"/>
        <end position="74"/>
    </location>
</feature>
<comment type="caution">
    <text evidence="2">The sequence shown here is derived from an EMBL/GenBank/DDBJ whole genome shotgun (WGS) entry which is preliminary data.</text>
</comment>
<name>A0A4C1Z6D8_EUMVA</name>
<feature type="compositionally biased region" description="Gly residues" evidence="1">
    <location>
        <begin position="25"/>
        <end position="35"/>
    </location>
</feature>
<dbReference type="EMBL" id="BGZK01001676">
    <property type="protein sequence ID" value="GBP84391.1"/>
    <property type="molecule type" value="Genomic_DNA"/>
</dbReference>